<dbReference type="InterPro" id="IPR001048">
    <property type="entry name" value="Asp/Glu/Uridylate_kinase"/>
</dbReference>
<dbReference type="PIRSF" id="PIRSF016496">
    <property type="entry name" value="Kin_FomA"/>
    <property type="match status" value="1"/>
</dbReference>
<gene>
    <name evidence="13" type="ORF">COT08_00220</name>
</gene>
<feature type="binding site" evidence="10">
    <location>
        <position position="182"/>
    </location>
    <ligand>
        <name>ATP</name>
        <dbReference type="ChEBI" id="CHEBI:30616"/>
    </ligand>
</feature>
<keyword evidence="6" id="KW-0418">Kinase</keyword>
<feature type="binding site" evidence="10">
    <location>
        <position position="220"/>
    </location>
    <ligand>
        <name>ATP</name>
        <dbReference type="ChEBI" id="CHEBI:30616"/>
    </ligand>
</feature>
<evidence type="ECO:0000256" key="1">
    <source>
        <dbReference type="ARBA" id="ARBA00010540"/>
    </source>
</evidence>
<evidence type="ECO:0000256" key="9">
    <source>
        <dbReference type="ARBA" id="ARBA00049063"/>
    </source>
</evidence>
<feature type="binding site" evidence="10">
    <location>
        <position position="157"/>
    </location>
    <ligand>
        <name>substrate</name>
    </ligand>
</feature>
<evidence type="ECO:0000256" key="7">
    <source>
        <dbReference type="ARBA" id="ARBA00022840"/>
    </source>
</evidence>
<comment type="catalytic activity">
    <reaction evidence="9">
        <text>isopentenyl phosphate + ATP = isopentenyl diphosphate + ADP</text>
        <dbReference type="Rhea" id="RHEA:33963"/>
        <dbReference type="ChEBI" id="CHEBI:30616"/>
        <dbReference type="ChEBI" id="CHEBI:65078"/>
        <dbReference type="ChEBI" id="CHEBI:128769"/>
        <dbReference type="ChEBI" id="CHEBI:456216"/>
        <dbReference type="EC" id="2.7.4.26"/>
    </reaction>
</comment>
<reference evidence="14" key="1">
    <citation type="submission" date="2017-09" db="EMBL/GenBank/DDBJ databases">
        <title>Depth-based differentiation of microbial function through sediment-hosted aquifers and enrichment of novel symbionts in the deep terrestrial subsurface.</title>
        <authorList>
            <person name="Probst A.J."/>
            <person name="Ladd B."/>
            <person name="Jarett J.K."/>
            <person name="Geller-Mcgrath D.E."/>
            <person name="Sieber C.M.K."/>
            <person name="Emerson J.B."/>
            <person name="Anantharaman K."/>
            <person name="Thomas B.C."/>
            <person name="Malmstrom R."/>
            <person name="Stieglmeier M."/>
            <person name="Klingl A."/>
            <person name="Woyke T."/>
            <person name="Ryan C.M."/>
            <person name="Banfield J.F."/>
        </authorList>
    </citation>
    <scope>NUCLEOTIDE SEQUENCE [LARGE SCALE GENOMIC DNA]</scope>
</reference>
<accession>A0A2M6YF90</accession>
<dbReference type="InterPro" id="IPR024192">
    <property type="entry name" value="Fosfomycin_R_FomA-type"/>
</dbReference>
<evidence type="ECO:0000256" key="2">
    <source>
        <dbReference type="ARBA" id="ARBA00012908"/>
    </source>
</evidence>
<evidence type="ECO:0000256" key="4">
    <source>
        <dbReference type="ARBA" id="ARBA00022679"/>
    </source>
</evidence>
<dbReference type="GO" id="GO:0016114">
    <property type="term" value="P:terpenoid biosynthetic process"/>
    <property type="evidence" value="ECO:0007669"/>
    <property type="project" value="TreeGrafter"/>
</dbReference>
<feature type="site" description="Transition state stabilizer" evidence="11">
    <location>
        <position position="17"/>
    </location>
</feature>
<dbReference type="Proteomes" id="UP000231669">
    <property type="component" value="Unassembled WGS sequence"/>
</dbReference>
<dbReference type="SUPFAM" id="SSF53633">
    <property type="entry name" value="Carbamate kinase-like"/>
    <property type="match status" value="1"/>
</dbReference>
<evidence type="ECO:0000256" key="5">
    <source>
        <dbReference type="ARBA" id="ARBA00022741"/>
    </source>
</evidence>
<dbReference type="EMBL" id="PEXE01000005">
    <property type="protein sequence ID" value="PIU28833.1"/>
    <property type="molecule type" value="Genomic_DNA"/>
</dbReference>
<evidence type="ECO:0000313" key="13">
    <source>
        <dbReference type="EMBL" id="PIU28833.1"/>
    </source>
</evidence>
<feature type="binding site" evidence="10">
    <location>
        <position position="224"/>
    </location>
    <ligand>
        <name>ATP</name>
        <dbReference type="ChEBI" id="CHEBI:30616"/>
    </ligand>
</feature>
<comment type="similarity">
    <text evidence="1">Belongs to the isopentenyl phosphate kinase family.</text>
</comment>
<feature type="binding site" evidence="10">
    <location>
        <begin position="8"/>
        <end position="12"/>
    </location>
    <ligand>
        <name>ATP</name>
        <dbReference type="ChEBI" id="CHEBI:30616"/>
    </ligand>
</feature>
<name>A0A2M6YF90_9BACT</name>
<keyword evidence="5 10" id="KW-0547">Nucleotide-binding</keyword>
<dbReference type="PANTHER" id="PTHR43654">
    <property type="entry name" value="GLUTAMATE 5-KINASE"/>
    <property type="match status" value="1"/>
</dbReference>
<comment type="caution">
    <text evidence="13">The sequence shown here is derived from an EMBL/GenBank/DDBJ whole genome shotgun (WGS) entry which is preliminary data.</text>
</comment>
<organism evidence="13 14">
    <name type="scientific">Candidatus Woesebacteria bacterium CG07_land_8_20_14_0_80_44_9</name>
    <dbReference type="NCBI Taxonomy" id="1975058"/>
    <lineage>
        <taxon>Bacteria</taxon>
        <taxon>Candidatus Woeseibacteriota</taxon>
    </lineage>
</organism>
<feature type="domain" description="Aspartate/glutamate/uridylate kinase" evidence="12">
    <location>
        <begin position="3"/>
        <end position="243"/>
    </location>
</feature>
<dbReference type="NCBIfam" id="NF040647">
    <property type="entry name" value="IPPK_Arch"/>
    <property type="match status" value="1"/>
</dbReference>
<dbReference type="PANTHER" id="PTHR43654:SF1">
    <property type="entry name" value="ISOPENTENYL PHOSPHATE KINASE"/>
    <property type="match status" value="1"/>
</dbReference>
<feature type="binding site" evidence="10">
    <location>
        <position position="54"/>
    </location>
    <ligand>
        <name>ATP</name>
        <dbReference type="ChEBI" id="CHEBI:30616"/>
    </ligand>
</feature>
<dbReference type="GO" id="GO:0005524">
    <property type="term" value="F:ATP binding"/>
    <property type="evidence" value="ECO:0007669"/>
    <property type="project" value="UniProtKB-KW"/>
</dbReference>
<protein>
    <recommendedName>
        <fullName evidence="3">Isopentenyl phosphate kinase</fullName>
        <ecNumber evidence="2">2.7.4.26</ecNumber>
    </recommendedName>
</protein>
<feature type="binding site" evidence="10">
    <location>
        <position position="58"/>
    </location>
    <ligand>
        <name>substrate</name>
    </ligand>
</feature>
<evidence type="ECO:0000256" key="10">
    <source>
        <dbReference type="PIRSR" id="PIRSR016496-1"/>
    </source>
</evidence>
<dbReference type="GO" id="GO:0102043">
    <property type="term" value="F:isopentenyl phosphate kinase activity"/>
    <property type="evidence" value="ECO:0007669"/>
    <property type="project" value="UniProtKB-EC"/>
</dbReference>
<dbReference type="GO" id="GO:0005829">
    <property type="term" value="C:cytosol"/>
    <property type="evidence" value="ECO:0007669"/>
    <property type="project" value="TreeGrafter"/>
</dbReference>
<dbReference type="AlphaFoldDB" id="A0A2M6YF90"/>
<evidence type="ECO:0000256" key="8">
    <source>
        <dbReference type="ARBA" id="ARBA00023229"/>
    </source>
</evidence>
<feature type="binding site" evidence="10">
    <location>
        <position position="53"/>
    </location>
    <ligand>
        <name>substrate</name>
    </ligand>
</feature>
<evidence type="ECO:0000256" key="3">
    <source>
        <dbReference type="ARBA" id="ARBA00017267"/>
    </source>
</evidence>
<dbReference type="Gene3D" id="3.40.1160.10">
    <property type="entry name" value="Acetylglutamate kinase-like"/>
    <property type="match status" value="1"/>
</dbReference>
<dbReference type="GO" id="GO:0016301">
    <property type="term" value="F:kinase activity"/>
    <property type="evidence" value="ECO:0007669"/>
    <property type="project" value="UniProtKB-KW"/>
</dbReference>
<keyword evidence="4" id="KW-0808">Transferase</keyword>
<keyword evidence="8" id="KW-0414">Isoprene biosynthesis</keyword>
<evidence type="ECO:0000256" key="6">
    <source>
        <dbReference type="ARBA" id="ARBA00022777"/>
    </source>
</evidence>
<evidence type="ECO:0000259" key="12">
    <source>
        <dbReference type="Pfam" id="PF00696"/>
    </source>
</evidence>
<sequence length="267" mass="29222">MRKLILIKLGGSVITDKAKPFTARPLVIKRLALEIKKAKNLLKNTSLIIGHGSGSFGHTLASKYQTQMGLINKNSTKGLCQVSNIAVEINRIVLKEFLGVGINVFSFSPVSYIYSSSDKLEDVFLEPIKKALELGLIPLVYGDVIFDAKKGFCIYSGEKTLDVLAVKLSKYYKIDKIIMVGDTDGVYDAAGKTIRKISPRNFPQVKKILGGSKSIDVTGGMLHKVEESLKLARKYRISTLIVNGGKKGNLFKSILLGKEVKSTEVAI</sequence>
<dbReference type="InterPro" id="IPR036393">
    <property type="entry name" value="AceGlu_kinase-like_sf"/>
</dbReference>
<keyword evidence="7 10" id="KW-0067">ATP-binding</keyword>
<evidence type="ECO:0000256" key="11">
    <source>
        <dbReference type="PIRSR" id="PIRSR016496-2"/>
    </source>
</evidence>
<proteinExistence type="inferred from homology"/>
<dbReference type="CDD" id="cd04241">
    <property type="entry name" value="AAK_FomA-like"/>
    <property type="match status" value="1"/>
</dbReference>
<evidence type="ECO:0000313" key="14">
    <source>
        <dbReference type="Proteomes" id="UP000231669"/>
    </source>
</evidence>
<dbReference type="Pfam" id="PF00696">
    <property type="entry name" value="AA_kinase"/>
    <property type="match status" value="1"/>
</dbReference>
<dbReference type="EC" id="2.7.4.26" evidence="2"/>